<accession>E3T7U1</accession>
<dbReference type="AlphaFoldDB" id="E3T7U1"/>
<organism evidence="2">
    <name type="scientific">Schmidtea mediterranea</name>
    <name type="common">Freshwater planarian flatworm</name>
    <dbReference type="NCBI Taxonomy" id="79327"/>
    <lineage>
        <taxon>Eukaryota</taxon>
        <taxon>Metazoa</taxon>
        <taxon>Spiralia</taxon>
        <taxon>Lophotrochozoa</taxon>
        <taxon>Platyhelminthes</taxon>
        <taxon>Rhabditophora</taxon>
        <taxon>Seriata</taxon>
        <taxon>Tricladida</taxon>
        <taxon>Continenticola</taxon>
        <taxon>Geoplanoidea</taxon>
        <taxon>Dugesiidae</taxon>
        <taxon>Schmidtea</taxon>
    </lineage>
</organism>
<evidence type="ECO:0000256" key="1">
    <source>
        <dbReference type="SAM" id="SignalP"/>
    </source>
</evidence>
<dbReference type="EMBL" id="GU295179">
    <property type="protein sequence ID" value="ADC84433.1"/>
    <property type="molecule type" value="mRNA"/>
</dbReference>
<evidence type="ECO:0000313" key="2">
    <source>
        <dbReference type="EMBL" id="ADC84433.1"/>
    </source>
</evidence>
<keyword evidence="1" id="KW-0732">Signal</keyword>
<reference evidence="2" key="1">
    <citation type="submission" date="2009-12" db="EMBL/GenBank/DDBJ databases">
        <authorList>
            <person name="Collins C.J."/>
            <person name="Hou X."/>
            <person name="Romanova E.V."/>
            <person name="Miller C.M."/>
            <person name="Lambrus B.G."/>
            <person name="Sweedler J.V."/>
            <person name="Newmark P.A."/>
        </authorList>
    </citation>
    <scope>NUCLEOTIDE SEQUENCE</scope>
</reference>
<name>E3T7U1_SCHMD</name>
<proteinExistence type="evidence at transcript level"/>
<feature type="signal peptide" evidence="1">
    <location>
        <begin position="1"/>
        <end position="20"/>
    </location>
</feature>
<reference evidence="2" key="2">
    <citation type="journal article" date="2010" name="PLoS Biol.">
        <title>Genome-wide analyses reveal a role for peptide hormones in planarian germline development.</title>
        <authorList>
            <person name="Collins J.J."/>
            <person name="Hou X."/>
            <person name="Romanova E.V."/>
            <person name="Lambrus B.G."/>
            <person name="Miller C.M."/>
            <person name="Saberi A."/>
            <person name="Sweedler J.V."/>
            <person name="Newmark P.A."/>
        </authorList>
    </citation>
    <scope>NUCLEOTIDE SEQUENCE</scope>
</reference>
<feature type="chain" id="PRO_5003182202" evidence="1">
    <location>
        <begin position="21"/>
        <end position="76"/>
    </location>
</feature>
<sequence length="76" mass="9182">MFYKFILLSVIMIFITKIEADYSSLNDDSELEDSYHRYPSSIKRGLRLMRLGKRNMNDEFQFRDLKKRGLRLMRLG</sequence>
<protein>
    <submittedName>
        <fullName evidence="2">Secreted peptide prohormone 4</fullName>
    </submittedName>
</protein>